<accession>K6YMS5</accession>
<organism evidence="2 3">
    <name type="scientific">Paraglaciecola polaris LMG 21857</name>
    <dbReference type="NCBI Taxonomy" id="1129793"/>
    <lineage>
        <taxon>Bacteria</taxon>
        <taxon>Pseudomonadati</taxon>
        <taxon>Pseudomonadota</taxon>
        <taxon>Gammaproteobacteria</taxon>
        <taxon>Alteromonadales</taxon>
        <taxon>Alteromonadaceae</taxon>
        <taxon>Paraglaciecola</taxon>
    </lineage>
</organism>
<sequence length="239" mass="27712">MITRHAMLLVFSPMLVTTTATAGHKIISNNVVDKIYHPYVLPLEQEFEWRFMSRQNDDGNSLVQRLAYGRSINERVAVEVNLVGDRDQKDDFGLVSYELAARWMITEQGKYFADWGALFEIEKEVQRDAWEFTSGILVEKEFGRTSITGNYLVVYKFGNVVDNSFHSEFRMQYRYRFIPEIQPALELYTAEDFVGLGPSFMGIHRFDGQKQIKWEMGFIAGLNGDSKDHTLRASVEYEF</sequence>
<dbReference type="OrthoDB" id="6696169at2"/>
<proteinExistence type="predicted"/>
<dbReference type="Proteomes" id="UP000006322">
    <property type="component" value="Unassembled WGS sequence"/>
</dbReference>
<keyword evidence="3" id="KW-1185">Reference proteome</keyword>
<evidence type="ECO:0000256" key="1">
    <source>
        <dbReference type="SAM" id="SignalP"/>
    </source>
</evidence>
<evidence type="ECO:0000313" key="2">
    <source>
        <dbReference type="EMBL" id="GAC33994.1"/>
    </source>
</evidence>
<feature type="chain" id="PRO_5003897391" evidence="1">
    <location>
        <begin position="23"/>
        <end position="239"/>
    </location>
</feature>
<dbReference type="STRING" id="1129793.GPLA_3103"/>
<dbReference type="AlphaFoldDB" id="K6YMS5"/>
<protein>
    <submittedName>
        <fullName evidence="2">Uncharacterized protein</fullName>
    </submittedName>
</protein>
<keyword evidence="1" id="KW-0732">Signal</keyword>
<feature type="signal peptide" evidence="1">
    <location>
        <begin position="1"/>
        <end position="22"/>
    </location>
</feature>
<comment type="caution">
    <text evidence="2">The sequence shown here is derived from an EMBL/GenBank/DDBJ whole genome shotgun (WGS) entry which is preliminary data.</text>
</comment>
<dbReference type="EMBL" id="BAER01000087">
    <property type="protein sequence ID" value="GAC33994.1"/>
    <property type="molecule type" value="Genomic_DNA"/>
</dbReference>
<reference evidence="3" key="1">
    <citation type="journal article" date="2014" name="Environ. Microbiol.">
        <title>Comparative genomics of the marine bacterial genus Glaciecola reveals the high degree of genomic diversity and genomic characteristic for cold adaptation.</title>
        <authorList>
            <person name="Qin Q.L."/>
            <person name="Xie B.B."/>
            <person name="Yu Y."/>
            <person name="Shu Y.L."/>
            <person name="Rong J.C."/>
            <person name="Zhang Y.J."/>
            <person name="Zhao D.L."/>
            <person name="Chen X.L."/>
            <person name="Zhang X.Y."/>
            <person name="Chen B."/>
            <person name="Zhou B.C."/>
            <person name="Zhang Y.Z."/>
        </authorList>
    </citation>
    <scope>NUCLEOTIDE SEQUENCE [LARGE SCALE GENOMIC DNA]</scope>
    <source>
        <strain evidence="3">LMG 21857</strain>
    </source>
</reference>
<evidence type="ECO:0000313" key="3">
    <source>
        <dbReference type="Proteomes" id="UP000006322"/>
    </source>
</evidence>
<gene>
    <name evidence="2" type="ORF">GPLA_3103</name>
</gene>
<name>K6YMS5_9ALTE</name>